<dbReference type="AlphaFoldDB" id="A0A3D8SG46"/>
<feature type="transmembrane region" description="Helical" evidence="1">
    <location>
        <begin position="704"/>
        <end position="726"/>
    </location>
</feature>
<feature type="transmembrane region" description="Helical" evidence="1">
    <location>
        <begin position="240"/>
        <end position="261"/>
    </location>
</feature>
<gene>
    <name evidence="2" type="ORF">BP6252_02905</name>
</gene>
<feature type="transmembrane region" description="Helical" evidence="1">
    <location>
        <begin position="12"/>
        <end position="28"/>
    </location>
</feature>
<feature type="transmembrane region" description="Helical" evidence="1">
    <location>
        <begin position="157"/>
        <end position="181"/>
    </location>
</feature>
<sequence length="734" mass="82515">MYVGKDVVLRSLLGTLPIVSSMVPVYAIKVKVKDYRGFCACIILNSFKGPTDLLAAQQLLQNISLSPSDKDKCDTWTAYPDYEISVFADRFDKPTTNISESAGVFAPDLYAFCGPPEVGEAFSFPDFSASTAGLLLPWIAIFAQLPRQTGSIFGDVLSLFISVGSPAWICANVGLAVLFSLHVRTSEAAKVILQAFIQAPVRLNPRPGYLSNLIICPENHQWWITAAAEIKSFWRKIDTVFIAQVFLAVLAWVLAIIADFWSLPGAASSSSAEWQICMGTLWLWVFAATLGPAAIKSLYKAKLMAKALSLPDGYYNKLYFPHGSGNMIQHRDQMAIVQRSGLVPRYQFDRRRSTLDYEIKNEDKAALDNVRVRNLWGFSIEGDAAREGLNTFICRFFSSAKTSNHIIHSFESFHDRLKRNQVPEIDQDVRVVFQTKGLFSNAYAADIESLDYDKGVSLAMMISLRPVETSNSRGHPERNLSWSPTALDRYLGIDIDRFTAYPEWKEINLNQWVHFIMANLFGLVVQWGTSGPAIYVMYYSPPVGLGCDSGGLLIYAVGATISWWLFNLGNILSHAALLHYQRYHYNNPCQPIVGYFGRTKIQTFLCGAAVIARILGKCIAVINAFWILTWSFLTYTNVMETPYCTTAYYSLSSHGWMRLWNFYPWQFLSTKVEELQCLVVGSFIAYFACVLIFSLTLSGKKKRYQLIIATTLSLGFFILVLPLYFYGVYNIRKA</sequence>
<feature type="transmembrane region" description="Helical" evidence="1">
    <location>
        <begin position="678"/>
        <end position="697"/>
    </location>
</feature>
<keyword evidence="3" id="KW-1185">Reference proteome</keyword>
<feature type="transmembrane region" description="Helical" evidence="1">
    <location>
        <begin position="552"/>
        <end position="572"/>
    </location>
</feature>
<name>A0A3D8SG46_9HELO</name>
<keyword evidence="1" id="KW-0472">Membrane</keyword>
<keyword evidence="1" id="KW-1133">Transmembrane helix</keyword>
<feature type="transmembrane region" description="Helical" evidence="1">
    <location>
        <begin position="604"/>
        <end position="628"/>
    </location>
</feature>
<proteinExistence type="predicted"/>
<keyword evidence="1" id="KW-0812">Transmembrane</keyword>
<feature type="transmembrane region" description="Helical" evidence="1">
    <location>
        <begin position="515"/>
        <end position="540"/>
    </location>
</feature>
<protein>
    <submittedName>
        <fullName evidence="2">Uncharacterized protein</fullName>
    </submittedName>
</protein>
<feature type="transmembrane region" description="Helical" evidence="1">
    <location>
        <begin position="281"/>
        <end position="299"/>
    </location>
</feature>
<organism evidence="2 3">
    <name type="scientific">Coleophoma cylindrospora</name>
    <dbReference type="NCBI Taxonomy" id="1849047"/>
    <lineage>
        <taxon>Eukaryota</taxon>
        <taxon>Fungi</taxon>
        <taxon>Dikarya</taxon>
        <taxon>Ascomycota</taxon>
        <taxon>Pezizomycotina</taxon>
        <taxon>Leotiomycetes</taxon>
        <taxon>Helotiales</taxon>
        <taxon>Dermateaceae</taxon>
        <taxon>Coleophoma</taxon>
    </lineage>
</organism>
<dbReference type="Proteomes" id="UP000256645">
    <property type="component" value="Unassembled WGS sequence"/>
</dbReference>
<evidence type="ECO:0000256" key="1">
    <source>
        <dbReference type="SAM" id="Phobius"/>
    </source>
</evidence>
<evidence type="ECO:0000313" key="2">
    <source>
        <dbReference type="EMBL" id="RDW85315.1"/>
    </source>
</evidence>
<dbReference type="OrthoDB" id="5392263at2759"/>
<comment type="caution">
    <text evidence="2">The sequence shown here is derived from an EMBL/GenBank/DDBJ whole genome shotgun (WGS) entry which is preliminary data.</text>
</comment>
<dbReference type="EMBL" id="PDLM01000002">
    <property type="protein sequence ID" value="RDW85315.1"/>
    <property type="molecule type" value="Genomic_DNA"/>
</dbReference>
<evidence type="ECO:0000313" key="3">
    <source>
        <dbReference type="Proteomes" id="UP000256645"/>
    </source>
</evidence>
<accession>A0A3D8SG46</accession>
<reference evidence="2 3" key="1">
    <citation type="journal article" date="2018" name="IMA Fungus">
        <title>IMA Genome-F 9: Draft genome sequence of Annulohypoxylon stygium, Aspergillus mulundensis, Berkeleyomyces basicola (syn. Thielaviopsis basicola), Ceratocystis smalleyi, two Cercospora beticola strains, Coleophoma cylindrospora, Fusarium fracticaudum, Phialophora cf. hyalina, and Morchella septimelata.</title>
        <authorList>
            <person name="Wingfield B.D."/>
            <person name="Bills G.F."/>
            <person name="Dong Y."/>
            <person name="Huang W."/>
            <person name="Nel W.J."/>
            <person name="Swalarsk-Parry B.S."/>
            <person name="Vaghefi N."/>
            <person name="Wilken P.M."/>
            <person name="An Z."/>
            <person name="de Beer Z.W."/>
            <person name="De Vos L."/>
            <person name="Chen L."/>
            <person name="Duong T.A."/>
            <person name="Gao Y."/>
            <person name="Hammerbacher A."/>
            <person name="Kikkert J.R."/>
            <person name="Li Y."/>
            <person name="Li H."/>
            <person name="Li K."/>
            <person name="Li Q."/>
            <person name="Liu X."/>
            <person name="Ma X."/>
            <person name="Naidoo K."/>
            <person name="Pethybridge S.J."/>
            <person name="Sun J."/>
            <person name="Steenkamp E.T."/>
            <person name="van der Nest M.A."/>
            <person name="van Wyk S."/>
            <person name="Wingfield M.J."/>
            <person name="Xiong C."/>
            <person name="Yue Q."/>
            <person name="Zhang X."/>
        </authorList>
    </citation>
    <scope>NUCLEOTIDE SEQUENCE [LARGE SCALE GENOMIC DNA]</scope>
    <source>
        <strain evidence="2 3">BP6252</strain>
    </source>
</reference>